<protein>
    <submittedName>
        <fullName evidence="2">Helix-turn-helix transcriptional regulator</fullName>
    </submittedName>
</protein>
<dbReference type="RefSeq" id="WP_182807693.1">
    <property type="nucleotide sequence ID" value="NZ_JACJFM010000004.1"/>
</dbReference>
<dbReference type="InterPro" id="IPR001387">
    <property type="entry name" value="Cro/C1-type_HTH"/>
</dbReference>
<name>A0A839IN54_9GAMM</name>
<dbReference type="SUPFAM" id="SSF47413">
    <property type="entry name" value="lambda repressor-like DNA-binding domains"/>
    <property type="match status" value="1"/>
</dbReference>
<dbReference type="GO" id="GO:0003677">
    <property type="term" value="F:DNA binding"/>
    <property type="evidence" value="ECO:0007669"/>
    <property type="project" value="InterPro"/>
</dbReference>
<dbReference type="PROSITE" id="PS50943">
    <property type="entry name" value="HTH_CROC1"/>
    <property type="match status" value="1"/>
</dbReference>
<keyword evidence="3" id="KW-1185">Reference proteome</keyword>
<gene>
    <name evidence="2" type="ORF">H4O21_04675</name>
</gene>
<evidence type="ECO:0000313" key="2">
    <source>
        <dbReference type="EMBL" id="MBB1485907.1"/>
    </source>
</evidence>
<dbReference type="Gene3D" id="1.10.260.40">
    <property type="entry name" value="lambda repressor-like DNA-binding domains"/>
    <property type="match status" value="1"/>
</dbReference>
<dbReference type="SMART" id="SM00530">
    <property type="entry name" value="HTH_XRE"/>
    <property type="match status" value="1"/>
</dbReference>
<dbReference type="CDD" id="cd00093">
    <property type="entry name" value="HTH_XRE"/>
    <property type="match status" value="1"/>
</dbReference>
<evidence type="ECO:0000313" key="3">
    <source>
        <dbReference type="Proteomes" id="UP000565262"/>
    </source>
</evidence>
<proteinExistence type="predicted"/>
<accession>A0A839IN54</accession>
<dbReference type="EMBL" id="JACJFM010000004">
    <property type="protein sequence ID" value="MBB1485907.1"/>
    <property type="molecule type" value="Genomic_DNA"/>
</dbReference>
<comment type="caution">
    <text evidence="2">The sequence shown here is derived from an EMBL/GenBank/DDBJ whole genome shotgun (WGS) entry which is preliminary data.</text>
</comment>
<evidence type="ECO:0000259" key="1">
    <source>
        <dbReference type="PROSITE" id="PS50943"/>
    </source>
</evidence>
<feature type="domain" description="HTH cro/C1-type" evidence="1">
    <location>
        <begin position="7"/>
        <end position="62"/>
    </location>
</feature>
<reference evidence="2 3" key="1">
    <citation type="submission" date="2020-08" db="EMBL/GenBank/DDBJ databases">
        <title>Oceanospirillum sp. nov. isolated from marine sediment.</title>
        <authorList>
            <person name="Ji X."/>
        </authorList>
    </citation>
    <scope>NUCLEOTIDE SEQUENCE [LARGE SCALE GENOMIC DNA]</scope>
    <source>
        <strain evidence="2 3">D5</strain>
    </source>
</reference>
<dbReference type="InterPro" id="IPR010982">
    <property type="entry name" value="Lambda_DNA-bd_dom_sf"/>
</dbReference>
<organism evidence="2 3">
    <name type="scientific">Oceanospirillum sediminis</name>
    <dbReference type="NCBI Taxonomy" id="2760088"/>
    <lineage>
        <taxon>Bacteria</taxon>
        <taxon>Pseudomonadati</taxon>
        <taxon>Pseudomonadota</taxon>
        <taxon>Gammaproteobacteria</taxon>
        <taxon>Oceanospirillales</taxon>
        <taxon>Oceanospirillaceae</taxon>
        <taxon>Oceanospirillum</taxon>
    </lineage>
</organism>
<dbReference type="AlphaFoldDB" id="A0A839IN54"/>
<sequence>MQIYEKVKAIREAEGITQVQLAEMTGISRSTISKLDSGVKKDMKAETLLRFCNIPEFQKYTLWLMTDQVNPSAGQISPEIKLSADQLKTGS</sequence>
<dbReference type="Pfam" id="PF12844">
    <property type="entry name" value="HTH_19"/>
    <property type="match status" value="1"/>
</dbReference>
<dbReference type="Proteomes" id="UP000565262">
    <property type="component" value="Unassembled WGS sequence"/>
</dbReference>